<accession>A0A8X8VYK0</accession>
<dbReference type="InterPro" id="IPR038005">
    <property type="entry name" value="RX-like_CC"/>
</dbReference>
<gene>
    <name evidence="14" type="ORF">SASPL_153573</name>
</gene>
<dbReference type="GO" id="GO:0016712">
    <property type="term" value="F:oxidoreductase activity, acting on paired donors, with incorporation or reduction of molecular oxygen, reduced flavin or flavoprotein as one donor, and incorporation of one atom of oxygen"/>
    <property type="evidence" value="ECO:0007669"/>
    <property type="project" value="UniProtKB-ARBA"/>
</dbReference>
<dbReference type="Gene3D" id="3.90.1640.10">
    <property type="entry name" value="inorganic pyrophosphatase (n-terminal core)"/>
    <property type="match status" value="2"/>
</dbReference>
<dbReference type="GO" id="GO:0016020">
    <property type="term" value="C:membrane"/>
    <property type="evidence" value="ECO:0007669"/>
    <property type="project" value="UniProtKB-SubCell"/>
</dbReference>
<evidence type="ECO:0000256" key="13">
    <source>
        <dbReference type="SAM" id="MobiDB-lite"/>
    </source>
</evidence>
<evidence type="ECO:0000256" key="8">
    <source>
        <dbReference type="ARBA" id="ARBA00022737"/>
    </source>
</evidence>
<keyword evidence="9" id="KW-0611">Plant defense</keyword>
<protein>
    <recommendedName>
        <fullName evidence="16">Cytochrome P450</fullName>
    </recommendedName>
</protein>
<evidence type="ECO:0000256" key="10">
    <source>
        <dbReference type="ARBA" id="ARBA00022840"/>
    </source>
</evidence>
<dbReference type="GO" id="GO:0005506">
    <property type="term" value="F:iron ion binding"/>
    <property type="evidence" value="ECO:0007669"/>
    <property type="project" value="InterPro"/>
</dbReference>
<dbReference type="InterPro" id="IPR001128">
    <property type="entry name" value="Cyt_P450"/>
</dbReference>
<evidence type="ECO:0000313" key="14">
    <source>
        <dbReference type="EMBL" id="KAG6384755.1"/>
    </source>
</evidence>
<keyword evidence="7" id="KW-0479">Metal-binding</keyword>
<feature type="region of interest" description="Disordered" evidence="13">
    <location>
        <begin position="599"/>
        <end position="794"/>
    </location>
</feature>
<dbReference type="PRINTS" id="PR00463">
    <property type="entry name" value="EP450I"/>
</dbReference>
<feature type="compositionally biased region" description="Basic and acidic residues" evidence="13">
    <location>
        <begin position="1066"/>
        <end position="1082"/>
    </location>
</feature>
<keyword evidence="12" id="KW-0408">Iron</keyword>
<dbReference type="InterPro" id="IPR017972">
    <property type="entry name" value="Cyt_P450_CS"/>
</dbReference>
<keyword evidence="10" id="KW-0067">ATP-binding</keyword>
<evidence type="ECO:0000256" key="4">
    <source>
        <dbReference type="ARBA" id="ARBA00010617"/>
    </source>
</evidence>
<feature type="compositionally biased region" description="Low complexity" evidence="13">
    <location>
        <begin position="605"/>
        <end position="616"/>
    </location>
</feature>
<dbReference type="Proteomes" id="UP000298416">
    <property type="component" value="Unassembled WGS sequence"/>
</dbReference>
<evidence type="ECO:0000256" key="1">
    <source>
        <dbReference type="ARBA" id="ARBA00001971"/>
    </source>
</evidence>
<organism evidence="14">
    <name type="scientific">Salvia splendens</name>
    <name type="common">Scarlet sage</name>
    <dbReference type="NCBI Taxonomy" id="180675"/>
    <lineage>
        <taxon>Eukaryota</taxon>
        <taxon>Viridiplantae</taxon>
        <taxon>Streptophyta</taxon>
        <taxon>Embryophyta</taxon>
        <taxon>Tracheophyta</taxon>
        <taxon>Spermatophyta</taxon>
        <taxon>Magnoliopsida</taxon>
        <taxon>eudicotyledons</taxon>
        <taxon>Gunneridae</taxon>
        <taxon>Pentapetalae</taxon>
        <taxon>asterids</taxon>
        <taxon>lamiids</taxon>
        <taxon>Lamiales</taxon>
        <taxon>Lamiaceae</taxon>
        <taxon>Nepetoideae</taxon>
        <taxon>Mentheae</taxon>
        <taxon>Salviinae</taxon>
        <taxon>Salvia</taxon>
        <taxon>Salvia subgen. Calosphace</taxon>
        <taxon>core Calosphace</taxon>
    </lineage>
</organism>
<evidence type="ECO:0000256" key="3">
    <source>
        <dbReference type="ARBA" id="ARBA00008894"/>
    </source>
</evidence>
<dbReference type="PROSITE" id="PS00086">
    <property type="entry name" value="CYTOCHROME_P450"/>
    <property type="match status" value="1"/>
</dbReference>
<dbReference type="Gene3D" id="1.10.630.10">
    <property type="entry name" value="Cytochrome P450"/>
    <property type="match status" value="1"/>
</dbReference>
<proteinExistence type="inferred from homology"/>
<dbReference type="SUPFAM" id="SSF48264">
    <property type="entry name" value="Cytochrome P450"/>
    <property type="match status" value="1"/>
</dbReference>
<sequence length="1155" mass="129501">MIEKIKRSSPGVVNLSKVFMDLTNDVVCRAVLGRTYSGKDGERDFNKILGKFIEMLGKYDVGDFVPWLGWINRVNGVEAQVENVFKMLDEILEGVLREYRMKKLSDDAVMNFVDVLLEFQRESKDSDPVDDDQIKALILDMFAAGTDTMFIALEWTMAELIRNPRSMKLLQNEVRHVARNKNGIDINEDNLDKMPYLKAVSKESLRIHPPFPLALPRELTQDTNLLGYDIPHGALVLVNCLDFEMIPFGSGRRGCPGIAFAMSVYELALSRLVNEFDFGLPNGGRGEDLDMTEAPGEGQVVELEKDLSIFRAFLKSEGIQSLVRSIRDVVYVVEDIIDAFVTQATYDKSRNYFFQVHHQPPRHRQTGRERAPEGQIRIRPPHRSASKAEGCGWFRRCEHRTDTMWFGLNITSCLLLSGASRCWSYMSTLGLLENLEALKLKDKAFVGRGLESVSIASSSCTISRVLKAFAAASAKLIKDKKAVFNSTSLYFQLLMIFLDSAEPPLHMIKMEATDRMFNRRPMHEGRPLIGLQKKSTETKHATNQIPDLTNLMNDMFFGTTNGKDEKKVGLAVRDRCGDDFDSSTRSVSSRQTQEWLEEAKRMVASSPSRGGDSPSRLVSSPRFASSQGRLSSSSIIDRRDPFSRSARRHRAGQGISGEILSRTAANHTRNRSESNLDPPQPDSEPSSPAADLNSPNNNLGAPPLPPRQSFHRRTRFQTEPRSPLSHPITTNPPANSISISKRTFKNTSPNTNQQLLSPPKNLVESAHRRSLSSSTCSVPGSGLLSPPRNLVESAHRRSISSSTCRNDKIFQEDNVDNGLAKTKVSMDQEPNTSSKDHDFNSFLKDQRLKIEMLMNGEINGKAKIVLSGPSNSTSSMVAATCYAWLLENKNVASRKEAARNDNFVEFVVPVMNMRRGKMWKQRQAAWLFNHAGLDASSLLFSNEVDLETLMMEMQLSILVIGEDILKTNGEVGSACTVLTDNYCEDAYDLLQTPMLKKLLMAGILLDTQNLSPSPKLSMTRDAEAVQLLSVSSTPNYRNTLFDHLFQDHREADFYEVMCRVYGKPPNEIDWKNESPRERKTTSEKISPNKLIGQSDDHKNRDATNDTRMKKVSPVSGKPTVSPPVQNPINEQTKSNEANRGKNRNFFARLFGFGSK</sequence>
<reference evidence="14" key="1">
    <citation type="submission" date="2018-01" db="EMBL/GenBank/DDBJ databases">
        <authorList>
            <person name="Mao J.F."/>
        </authorList>
    </citation>
    <scope>NUCLEOTIDE SEQUENCE</scope>
    <source>
        <strain evidence="14">Huo1</strain>
        <tissue evidence="14">Leaf</tissue>
    </source>
</reference>
<dbReference type="PANTHER" id="PTHR47955:SF15">
    <property type="entry name" value="CYTOCHROME P450 71A2-LIKE"/>
    <property type="match status" value="1"/>
</dbReference>
<dbReference type="GO" id="GO:0016114">
    <property type="term" value="P:terpenoid biosynthetic process"/>
    <property type="evidence" value="ECO:0007669"/>
    <property type="project" value="UniProtKB-ARBA"/>
</dbReference>
<evidence type="ECO:0000256" key="9">
    <source>
        <dbReference type="ARBA" id="ARBA00022821"/>
    </source>
</evidence>
<feature type="compositionally biased region" description="Low complexity" evidence="13">
    <location>
        <begin position="625"/>
        <end position="635"/>
    </location>
</feature>
<name>A0A8X8VYK0_SALSN</name>
<keyword evidence="15" id="KW-1185">Reference proteome</keyword>
<comment type="subcellular location">
    <subcellularLocation>
        <location evidence="2">Membrane</location>
        <topology evidence="2">Single-pass membrane protein</topology>
    </subcellularLocation>
</comment>
<dbReference type="PANTHER" id="PTHR47955">
    <property type="entry name" value="CYTOCHROME P450 FAMILY 71 PROTEIN"/>
    <property type="match status" value="1"/>
</dbReference>
<evidence type="ECO:0008006" key="16">
    <source>
        <dbReference type="Google" id="ProtNLM"/>
    </source>
</evidence>
<dbReference type="GO" id="GO:0006952">
    <property type="term" value="P:defense response"/>
    <property type="evidence" value="ECO:0007669"/>
    <property type="project" value="UniProtKB-KW"/>
</dbReference>
<dbReference type="CDD" id="cd14798">
    <property type="entry name" value="RX-CC_like"/>
    <property type="match status" value="1"/>
</dbReference>
<dbReference type="InterPro" id="IPR002401">
    <property type="entry name" value="Cyt_P450_E_grp-I"/>
</dbReference>
<evidence type="ECO:0000256" key="6">
    <source>
        <dbReference type="ARBA" id="ARBA00022617"/>
    </source>
</evidence>
<evidence type="ECO:0000256" key="2">
    <source>
        <dbReference type="ARBA" id="ARBA00004167"/>
    </source>
</evidence>
<evidence type="ECO:0000256" key="12">
    <source>
        <dbReference type="ARBA" id="ARBA00023004"/>
    </source>
</evidence>
<dbReference type="GO" id="GO:0005524">
    <property type="term" value="F:ATP binding"/>
    <property type="evidence" value="ECO:0007669"/>
    <property type="project" value="UniProtKB-KW"/>
</dbReference>
<reference evidence="14" key="2">
    <citation type="submission" date="2020-08" db="EMBL/GenBank/DDBJ databases">
        <title>Plant Genome Project.</title>
        <authorList>
            <person name="Zhang R.-G."/>
        </authorList>
    </citation>
    <scope>NUCLEOTIDE SEQUENCE</scope>
    <source>
        <strain evidence="14">Huo1</strain>
        <tissue evidence="14">Leaf</tissue>
    </source>
</reference>
<dbReference type="EMBL" id="PNBA02000022">
    <property type="protein sequence ID" value="KAG6384755.1"/>
    <property type="molecule type" value="Genomic_DNA"/>
</dbReference>
<comment type="caution">
    <text evidence="14">The sequence shown here is derived from an EMBL/GenBank/DDBJ whole genome shotgun (WGS) entry which is preliminary data.</text>
</comment>
<keyword evidence="5" id="KW-0433">Leucine-rich repeat</keyword>
<comment type="cofactor">
    <cofactor evidence="1">
        <name>heme</name>
        <dbReference type="ChEBI" id="CHEBI:30413"/>
    </cofactor>
</comment>
<evidence type="ECO:0000256" key="7">
    <source>
        <dbReference type="ARBA" id="ARBA00022723"/>
    </source>
</evidence>
<evidence type="ECO:0000313" key="15">
    <source>
        <dbReference type="Proteomes" id="UP000298416"/>
    </source>
</evidence>
<dbReference type="Pfam" id="PF00067">
    <property type="entry name" value="p450"/>
    <property type="match status" value="2"/>
</dbReference>
<keyword evidence="10" id="KW-0547">Nucleotide-binding</keyword>
<feature type="region of interest" description="Disordered" evidence="13">
    <location>
        <begin position="1065"/>
        <end position="1142"/>
    </location>
</feature>
<comment type="similarity">
    <text evidence="4">Belongs to the cytochrome P450 family.</text>
</comment>
<keyword evidence="8" id="KW-0677">Repeat</keyword>
<dbReference type="AlphaFoldDB" id="A0A8X8VYK0"/>
<keyword evidence="6" id="KW-0349">Heme</keyword>
<evidence type="ECO:0000256" key="5">
    <source>
        <dbReference type="ARBA" id="ARBA00022614"/>
    </source>
</evidence>
<feature type="compositionally biased region" description="Low complexity" evidence="13">
    <location>
        <begin position="683"/>
        <end position="701"/>
    </location>
</feature>
<dbReference type="InterPro" id="IPR036396">
    <property type="entry name" value="Cyt_P450_sf"/>
</dbReference>
<comment type="similarity">
    <text evidence="3">Belongs to the disease resistance NB-LRR family.</text>
</comment>
<feature type="compositionally biased region" description="Basic and acidic residues" evidence="13">
    <location>
        <begin position="1094"/>
        <end position="1108"/>
    </location>
</feature>
<feature type="compositionally biased region" description="Polar residues" evidence="13">
    <location>
        <begin position="727"/>
        <end position="756"/>
    </location>
</feature>
<feature type="compositionally biased region" description="Polar residues" evidence="13">
    <location>
        <begin position="1126"/>
        <end position="1137"/>
    </location>
</feature>
<dbReference type="GO" id="GO:0020037">
    <property type="term" value="F:heme binding"/>
    <property type="evidence" value="ECO:0007669"/>
    <property type="project" value="InterPro"/>
</dbReference>
<evidence type="ECO:0000256" key="11">
    <source>
        <dbReference type="ARBA" id="ARBA00023002"/>
    </source>
</evidence>
<dbReference type="PRINTS" id="PR00385">
    <property type="entry name" value="P450"/>
</dbReference>
<keyword evidence="11" id="KW-0560">Oxidoreductase</keyword>